<sequence>MVTFTPIGNEEYHGIQYKIIDNQGGTTRKRTARSLTVRSSPMALTDSNPIPWKTYYYKVVAYNQYNYDKNPCESAFTNGGFARMESVMNLSASQNTDLCTVHLKWDTVSFAEKYYVWRSTSNDKSSAEKITEQGLDTNFYADPGLGRSYFYWIEARNAYSNAARTSWSPTYQIGIPAVCEYKPSITEIVFDKNGSQGSFKVIPSSNAGICTWQISTTDDSWVTNIVPNAGIGEQTVTFTILPTDEQRCGSIEISGDNSSSCNDDVSSVSICQTVQYALNISGNSKIEVNGELEQLPYSNLFSPDETVNLKSICQDGFIFDTWSGDSSGSDASIVVTMDSDKEITANCVETVDLCLGIKGKGTITVDNDISISTDTCFTMAKESDINLQAIPESEDISIVWSGDAQGEDEIISLTMDSDKSITVTFLSPGWSFNITSTRGDSSPFVTLGVRAESSVSDPPPFPPDYETSILINRYYEEDWDSTYCVDIKEESQEESPEYYWGLSINPAGDSGPLEYTALVKWDSEMIDPDNKLRCELIEGYEKNGNVLIPDMKAISQMKVTGGKSDQYFTVHCFVPPEHPFIKCKDTETDSSVTVLFDTGETVSEKSAESLATDYPFDCVLRPATNNEPDWSKRLVKDIKAQGGDFYTWFLSVNPKGTDGAPTDEGTVVLNWDLSAFNEGNIGYWSLYESFAGATDYNLKISDMKITKEMTVTGDSSYQYFSIVWHRDWPLNLNSGWNLVSLGVTPENNSLASMIPDASVAYEFRDGGYHMVSSLNPTIGYWVKVPSDNTYYIKGEPLPAYSKTLTSGWNLVGSVMGLAAPVSVPENCIDAVFSYGQGAYKIAKPSGQDFWIFEEGLGYWVKANESCELTAETQ</sequence>
<accession>A0A1V1P101</accession>
<protein>
    <recommendedName>
        <fullName evidence="1">Bacterial repeat domain-containing protein</fullName>
    </recommendedName>
</protein>
<dbReference type="Gene3D" id="2.60.40.10">
    <property type="entry name" value="Immunoglobulins"/>
    <property type="match status" value="2"/>
</dbReference>
<comment type="caution">
    <text evidence="2">The sequence shown here is derived from an EMBL/GenBank/DDBJ whole genome shotgun (WGS) entry which is preliminary data.</text>
</comment>
<evidence type="ECO:0000259" key="1">
    <source>
        <dbReference type="Pfam" id="PF18998"/>
    </source>
</evidence>
<evidence type="ECO:0000313" key="3">
    <source>
        <dbReference type="Proteomes" id="UP000189670"/>
    </source>
</evidence>
<gene>
    <name evidence="2" type="ORF">OMM_04546</name>
</gene>
<dbReference type="Proteomes" id="UP000189670">
    <property type="component" value="Unassembled WGS sequence"/>
</dbReference>
<dbReference type="AlphaFoldDB" id="A0A1V1P101"/>
<reference evidence="3" key="1">
    <citation type="submission" date="2012-11" db="EMBL/GenBank/DDBJ databases">
        <authorList>
            <person name="Lucero-Rivera Y.E."/>
            <person name="Tovar-Ramirez D."/>
        </authorList>
    </citation>
    <scope>NUCLEOTIDE SEQUENCE [LARGE SCALE GENOMIC DNA]</scope>
    <source>
        <strain evidence="3">Araruama</strain>
    </source>
</reference>
<feature type="domain" description="Bacterial repeat" evidence="1">
    <location>
        <begin position="301"/>
        <end position="346"/>
    </location>
</feature>
<dbReference type="InterPro" id="IPR013783">
    <property type="entry name" value="Ig-like_fold"/>
</dbReference>
<dbReference type="EMBL" id="ATBP01000942">
    <property type="protein sequence ID" value="ETR68464.1"/>
    <property type="molecule type" value="Genomic_DNA"/>
</dbReference>
<name>A0A1V1P101_9BACT</name>
<proteinExistence type="predicted"/>
<dbReference type="InterPro" id="IPR044060">
    <property type="entry name" value="Bacterial_rp_domain"/>
</dbReference>
<organism evidence="2 3">
    <name type="scientific">Candidatus Magnetoglobus multicellularis str. Araruama</name>
    <dbReference type="NCBI Taxonomy" id="890399"/>
    <lineage>
        <taxon>Bacteria</taxon>
        <taxon>Pseudomonadati</taxon>
        <taxon>Thermodesulfobacteriota</taxon>
        <taxon>Desulfobacteria</taxon>
        <taxon>Desulfobacterales</taxon>
        <taxon>Desulfobacteraceae</taxon>
        <taxon>Candidatus Magnetoglobus</taxon>
    </lineage>
</organism>
<dbReference type="Pfam" id="PF18998">
    <property type="entry name" value="Flg_new_2"/>
    <property type="match status" value="1"/>
</dbReference>
<evidence type="ECO:0000313" key="2">
    <source>
        <dbReference type="EMBL" id="ETR68464.1"/>
    </source>
</evidence>